<sequence>MAALADMQGSLSSMVAHVRQNADNARHANQLAQSASAVAVEGCEAVAQVVNTMTGINESSRKIADIISVIDGIAFQTNIPALNAAVESARAGEHGRGFAVVAAEVRSLAQRSAEAAKEIKTLIEDSVGRVEQGSALVGQAGTTMKEVVDSIRRVTDIMGEISAASTEQSQGMAQVGEAVTNMDQATQ</sequence>
<evidence type="ECO:0000256" key="1">
    <source>
        <dbReference type="ARBA" id="ARBA00022481"/>
    </source>
</evidence>
<organism evidence="5 6">
    <name type="scientific">Pandoraea cepalis</name>
    <dbReference type="NCBI Taxonomy" id="2508294"/>
    <lineage>
        <taxon>Bacteria</taxon>
        <taxon>Pseudomonadati</taxon>
        <taxon>Pseudomonadota</taxon>
        <taxon>Betaproteobacteria</taxon>
        <taxon>Burkholderiales</taxon>
        <taxon>Burkholderiaceae</taxon>
        <taxon>Pandoraea</taxon>
    </lineage>
</organism>
<keyword evidence="1" id="KW-0488">Methylation</keyword>
<name>A0A5E4YV39_9BURK</name>
<evidence type="ECO:0000313" key="6">
    <source>
        <dbReference type="Proteomes" id="UP000384354"/>
    </source>
</evidence>
<dbReference type="GO" id="GO:0004888">
    <property type="term" value="F:transmembrane signaling receptor activity"/>
    <property type="evidence" value="ECO:0007669"/>
    <property type="project" value="TreeGrafter"/>
</dbReference>
<gene>
    <name evidence="5" type="primary">tar_4</name>
    <name evidence="5" type="ORF">PCE31106_04772</name>
</gene>
<evidence type="ECO:0000259" key="4">
    <source>
        <dbReference type="PROSITE" id="PS50111"/>
    </source>
</evidence>
<dbReference type="AlphaFoldDB" id="A0A5E4YV39"/>
<dbReference type="InterPro" id="IPR051310">
    <property type="entry name" value="MCP_chemotaxis"/>
</dbReference>
<dbReference type="Pfam" id="PF00015">
    <property type="entry name" value="MCPsignal"/>
    <property type="match status" value="1"/>
</dbReference>
<dbReference type="GO" id="GO:0006935">
    <property type="term" value="P:chemotaxis"/>
    <property type="evidence" value="ECO:0007669"/>
    <property type="project" value="TreeGrafter"/>
</dbReference>
<feature type="domain" description="Methyl-accepting transducer" evidence="4">
    <location>
        <begin position="1"/>
        <end position="187"/>
    </location>
</feature>
<evidence type="ECO:0000256" key="2">
    <source>
        <dbReference type="ARBA" id="ARBA00029447"/>
    </source>
</evidence>
<comment type="similarity">
    <text evidence="2">Belongs to the methyl-accepting chemotaxis (MCP) protein family.</text>
</comment>
<protein>
    <submittedName>
        <fullName evidence="5">Methyl-accepting chemotaxis protein II</fullName>
    </submittedName>
</protein>
<evidence type="ECO:0000256" key="3">
    <source>
        <dbReference type="PROSITE-ProRule" id="PRU00284"/>
    </source>
</evidence>
<dbReference type="Proteomes" id="UP000384354">
    <property type="component" value="Unassembled WGS sequence"/>
</dbReference>
<evidence type="ECO:0000313" key="5">
    <source>
        <dbReference type="EMBL" id="VVE52731.1"/>
    </source>
</evidence>
<dbReference type="GO" id="GO:0005886">
    <property type="term" value="C:plasma membrane"/>
    <property type="evidence" value="ECO:0007669"/>
    <property type="project" value="TreeGrafter"/>
</dbReference>
<keyword evidence="3" id="KW-0807">Transducer</keyword>
<proteinExistence type="inferred from homology"/>
<dbReference type="PANTHER" id="PTHR43531:SF14">
    <property type="entry name" value="METHYL-ACCEPTING CHEMOTAXIS PROTEIN I-RELATED"/>
    <property type="match status" value="1"/>
</dbReference>
<dbReference type="EMBL" id="CABPSL010000040">
    <property type="protein sequence ID" value="VVE52731.1"/>
    <property type="molecule type" value="Genomic_DNA"/>
</dbReference>
<dbReference type="SMART" id="SM00283">
    <property type="entry name" value="MA"/>
    <property type="match status" value="1"/>
</dbReference>
<dbReference type="GO" id="GO:0007165">
    <property type="term" value="P:signal transduction"/>
    <property type="evidence" value="ECO:0007669"/>
    <property type="project" value="UniProtKB-KW"/>
</dbReference>
<accession>A0A5E4YV39</accession>
<reference evidence="5 6" key="1">
    <citation type="submission" date="2019-08" db="EMBL/GenBank/DDBJ databases">
        <authorList>
            <person name="Peeters C."/>
        </authorList>
    </citation>
    <scope>NUCLEOTIDE SEQUENCE [LARGE SCALE GENOMIC DNA]</scope>
    <source>
        <strain evidence="5 6">LMG 31106</strain>
    </source>
</reference>
<dbReference type="PROSITE" id="PS50111">
    <property type="entry name" value="CHEMOTAXIS_TRANSDUC_2"/>
    <property type="match status" value="1"/>
</dbReference>
<dbReference type="InterPro" id="IPR004089">
    <property type="entry name" value="MCPsignal_dom"/>
</dbReference>
<dbReference type="PANTHER" id="PTHR43531">
    <property type="entry name" value="PROTEIN ICFG"/>
    <property type="match status" value="1"/>
</dbReference>
<dbReference type="SUPFAM" id="SSF58104">
    <property type="entry name" value="Methyl-accepting chemotaxis protein (MCP) signaling domain"/>
    <property type="match status" value="1"/>
</dbReference>
<dbReference type="Gene3D" id="1.10.287.950">
    <property type="entry name" value="Methyl-accepting chemotaxis protein"/>
    <property type="match status" value="1"/>
</dbReference>